<evidence type="ECO:0000259" key="11">
    <source>
        <dbReference type="PROSITE" id="PS50923"/>
    </source>
</evidence>
<dbReference type="InterPro" id="IPR049883">
    <property type="entry name" value="NOTCH1_EGF-like"/>
</dbReference>
<dbReference type="PROSITE" id="PS01186">
    <property type="entry name" value="EGF_2"/>
    <property type="match status" value="1"/>
</dbReference>
<evidence type="ECO:0000256" key="1">
    <source>
        <dbReference type="ARBA" id="ARBA00022536"/>
    </source>
</evidence>
<evidence type="ECO:0000259" key="9">
    <source>
        <dbReference type="PROSITE" id="PS50026"/>
    </source>
</evidence>
<dbReference type="InterPro" id="IPR000436">
    <property type="entry name" value="Sushi_SCR_CCP_dom"/>
</dbReference>
<feature type="domain" description="Sushi" evidence="11">
    <location>
        <begin position="1"/>
        <end position="39"/>
    </location>
</feature>
<dbReference type="SUPFAM" id="SSF57196">
    <property type="entry name" value="EGF/Laminin"/>
    <property type="match status" value="2"/>
</dbReference>
<organism evidence="12 13">
    <name type="scientific">Teladorsagia circumcincta</name>
    <name type="common">Brown stomach worm</name>
    <name type="synonym">Ostertagia circumcincta</name>
    <dbReference type="NCBI Taxonomy" id="45464"/>
    <lineage>
        <taxon>Eukaryota</taxon>
        <taxon>Metazoa</taxon>
        <taxon>Ecdysozoa</taxon>
        <taxon>Nematoda</taxon>
        <taxon>Chromadorea</taxon>
        <taxon>Rhabditida</taxon>
        <taxon>Rhabditina</taxon>
        <taxon>Rhabditomorpha</taxon>
        <taxon>Strongyloidea</taxon>
        <taxon>Trichostrongylidae</taxon>
        <taxon>Teladorsagia</taxon>
    </lineage>
</organism>
<evidence type="ECO:0000256" key="6">
    <source>
        <dbReference type="ARBA" id="ARBA00023180"/>
    </source>
</evidence>
<evidence type="ECO:0000256" key="4">
    <source>
        <dbReference type="ARBA" id="ARBA00022737"/>
    </source>
</evidence>
<dbReference type="Pfam" id="PF07645">
    <property type="entry name" value="EGF_CA"/>
    <property type="match status" value="2"/>
</dbReference>
<dbReference type="SUPFAM" id="SSF57535">
    <property type="entry name" value="Complement control module/SCR domain"/>
    <property type="match status" value="2"/>
</dbReference>
<dbReference type="GO" id="GO:0005509">
    <property type="term" value="F:calcium ion binding"/>
    <property type="evidence" value="ECO:0007669"/>
    <property type="project" value="InterPro"/>
</dbReference>
<gene>
    <name evidence="12" type="ORF">TELCIR_17284</name>
</gene>
<keyword evidence="6" id="KW-0325">Glycoprotein</keyword>
<dbReference type="PROSITE" id="PS50923">
    <property type="entry name" value="SUSHI"/>
    <property type="match status" value="3"/>
</dbReference>
<proteinExistence type="predicted"/>
<dbReference type="FunFam" id="2.10.25.10:FF:000038">
    <property type="entry name" value="Fibrillin 2"/>
    <property type="match status" value="2"/>
</dbReference>
<feature type="domain" description="HYR" evidence="10">
    <location>
        <begin position="564"/>
        <end position="650"/>
    </location>
</feature>
<dbReference type="OrthoDB" id="430340at2759"/>
<dbReference type="InterPro" id="IPR001881">
    <property type="entry name" value="EGF-like_Ca-bd_dom"/>
</dbReference>
<evidence type="ECO:0000256" key="2">
    <source>
        <dbReference type="ARBA" id="ARBA00022659"/>
    </source>
</evidence>
<keyword evidence="2 8" id="KW-0768">Sushi</keyword>
<dbReference type="SUPFAM" id="SSF49785">
    <property type="entry name" value="Galactose-binding domain-like"/>
    <property type="match status" value="1"/>
</dbReference>
<name>A0A2G9TT64_TELCI</name>
<dbReference type="PROSITE" id="PS01187">
    <property type="entry name" value="EGF_CA"/>
    <property type="match status" value="2"/>
</dbReference>
<dbReference type="InterPro" id="IPR008979">
    <property type="entry name" value="Galactose-bd-like_sf"/>
</dbReference>
<accession>A0A2G9TT64</accession>
<dbReference type="Pfam" id="PF00084">
    <property type="entry name" value="Sushi"/>
    <property type="match status" value="2"/>
</dbReference>
<dbReference type="EMBL" id="KZ354033">
    <property type="protein sequence ID" value="PIO61201.1"/>
    <property type="molecule type" value="Genomic_DNA"/>
</dbReference>
<feature type="domain" description="Sushi" evidence="11">
    <location>
        <begin position="40"/>
        <end position="97"/>
    </location>
</feature>
<feature type="domain" description="Sushi" evidence="11">
    <location>
        <begin position="360"/>
        <end position="424"/>
    </location>
</feature>
<keyword evidence="3" id="KW-0732">Signal</keyword>
<dbReference type="PANTHER" id="PTHR19325">
    <property type="entry name" value="COMPLEMENT COMPONENT-RELATED SUSHI DOMAIN-CONTAINING"/>
    <property type="match status" value="1"/>
</dbReference>
<protein>
    <submittedName>
        <fullName evidence="12">Sushi domain protein</fullName>
    </submittedName>
</protein>
<evidence type="ECO:0000256" key="5">
    <source>
        <dbReference type="ARBA" id="ARBA00023157"/>
    </source>
</evidence>
<keyword evidence="5" id="KW-1015">Disulfide bond</keyword>
<dbReference type="InterPro" id="IPR035976">
    <property type="entry name" value="Sushi/SCR/CCP_sf"/>
</dbReference>
<dbReference type="InterPro" id="IPR003410">
    <property type="entry name" value="HYR_dom"/>
</dbReference>
<dbReference type="PROSITE" id="PS00010">
    <property type="entry name" value="ASX_HYDROXYL"/>
    <property type="match status" value="1"/>
</dbReference>
<dbReference type="Gene3D" id="2.60.120.260">
    <property type="entry name" value="Galactose-binding domain-like"/>
    <property type="match status" value="1"/>
</dbReference>
<dbReference type="AlphaFoldDB" id="A0A2G9TT64"/>
<dbReference type="PROSITE" id="PS50026">
    <property type="entry name" value="EGF_3"/>
    <property type="match status" value="1"/>
</dbReference>
<sequence>VVVSCPPGFEFSSGRGRSFDVHCQLGGKWTENALPNCQQLTCSSLPKIANGRLSLPQPFQFGDAARVHCDAGFRADGPEEVKCLANQSLSTVPSCRDVNECAEGLAQCQEASTKCVNLPGGYTCQCLSGFQPQLACPTPSALVASSLVTSSESVTPTTLSTAGWCAAKSDKQQSITLHFTVPKVIEKIRLDKMAEGEVTSIRIRYHEEEGRPLRELAVDGKDIELFGCQKSSCADVNECMKDNGHCDQICVNKQGSYKCACREGYDLFTVNGQGGVELKEGETGEHPLDVIKLVQQDVHTTHMPTDAFTGQWKTIEHIAKVQLSHARSSPLASFRECVFDPKPDGREYWLSGPPADCPFVDCGPPPVLAGAVYEGDHSSYKVGSTLTFTCRPPYSLVGKSSAGDKSVRCGVDASWDLGDLRCEGPVCVDPGFPDDGSIELNSVEEGAVAKIYTLTTLRMAGVAGSGYLRGHVTKMQLFYKTQFSQNYDTYPVEFETPSGNHNAMHQFELTPPLRARYILLGVAEYEGSPCIRFDLLGCLAPMTLSHEVPAHLQVGWNGSVPQCMDAEPPSFQNCPPNPIFAETDENGQIRPIRYEEPKAEDNSGRVAYVRVEPVGFTSGRLITSDIDVVYTAFDDAGNTAECVVKLRIPESLSSAKHVVKKCSKKDDTMICTISCEEGYRFVDQEKVAKEFTCESGRWSPSGVAQACVP</sequence>
<feature type="non-terminal residue" evidence="12">
    <location>
        <position position="1"/>
    </location>
</feature>
<dbReference type="Gene3D" id="2.10.25.10">
    <property type="entry name" value="Laminin"/>
    <property type="match status" value="2"/>
</dbReference>
<evidence type="ECO:0000313" key="13">
    <source>
        <dbReference type="Proteomes" id="UP000230423"/>
    </source>
</evidence>
<evidence type="ECO:0000259" key="10">
    <source>
        <dbReference type="PROSITE" id="PS50825"/>
    </source>
</evidence>
<dbReference type="Pfam" id="PF02494">
    <property type="entry name" value="HYR"/>
    <property type="match status" value="1"/>
</dbReference>
<dbReference type="SMART" id="SM00181">
    <property type="entry name" value="EGF"/>
    <property type="match status" value="2"/>
</dbReference>
<evidence type="ECO:0000256" key="3">
    <source>
        <dbReference type="ARBA" id="ARBA00022729"/>
    </source>
</evidence>
<dbReference type="Gene3D" id="2.10.70.10">
    <property type="entry name" value="Complement Module, domain 1"/>
    <property type="match status" value="2"/>
</dbReference>
<dbReference type="PROSITE" id="PS50825">
    <property type="entry name" value="HYR"/>
    <property type="match status" value="1"/>
</dbReference>
<feature type="domain" description="EGF-like" evidence="9">
    <location>
        <begin position="97"/>
        <end position="137"/>
    </location>
</feature>
<dbReference type="InterPro" id="IPR000742">
    <property type="entry name" value="EGF"/>
</dbReference>
<dbReference type="CDD" id="cd00054">
    <property type="entry name" value="EGF_CA"/>
    <property type="match status" value="1"/>
</dbReference>
<keyword evidence="4" id="KW-0677">Repeat</keyword>
<dbReference type="SMART" id="SM00032">
    <property type="entry name" value="CCP"/>
    <property type="match status" value="3"/>
</dbReference>
<dbReference type="PANTHER" id="PTHR19325:SF560">
    <property type="entry name" value="SUSHI, VON WILLEBRAND FACTOR TYPE A, EGF AND PENTRAXIN DOMAIN-CONTAINING PROTEIN 1"/>
    <property type="match status" value="1"/>
</dbReference>
<dbReference type="InterPro" id="IPR018097">
    <property type="entry name" value="EGF_Ca-bd_CS"/>
</dbReference>
<dbReference type="InterPro" id="IPR000152">
    <property type="entry name" value="EGF-type_Asp/Asn_hydroxyl_site"/>
</dbReference>
<evidence type="ECO:0000313" key="12">
    <source>
        <dbReference type="EMBL" id="PIO61201.1"/>
    </source>
</evidence>
<keyword evidence="1 7" id="KW-0245">EGF-like domain</keyword>
<feature type="non-terminal residue" evidence="12">
    <location>
        <position position="709"/>
    </location>
</feature>
<dbReference type="InterPro" id="IPR050350">
    <property type="entry name" value="Compl-Cell_Adhes-Reg"/>
</dbReference>
<dbReference type="Proteomes" id="UP000230423">
    <property type="component" value="Unassembled WGS sequence"/>
</dbReference>
<keyword evidence="13" id="KW-1185">Reference proteome</keyword>
<evidence type="ECO:0000256" key="7">
    <source>
        <dbReference type="PROSITE-ProRule" id="PRU00076"/>
    </source>
</evidence>
<evidence type="ECO:0000256" key="8">
    <source>
        <dbReference type="PROSITE-ProRule" id="PRU00302"/>
    </source>
</evidence>
<reference evidence="12 13" key="1">
    <citation type="submission" date="2015-09" db="EMBL/GenBank/DDBJ databases">
        <title>Draft genome of the parasitic nematode Teladorsagia circumcincta isolate WARC Sus (inbred).</title>
        <authorList>
            <person name="Mitreva M."/>
        </authorList>
    </citation>
    <scope>NUCLEOTIDE SEQUENCE [LARGE SCALE GENOMIC DNA]</scope>
    <source>
        <strain evidence="12 13">S</strain>
    </source>
</reference>
<comment type="caution">
    <text evidence="7">Lacks conserved residue(s) required for the propagation of feature annotation.</text>
</comment>
<dbReference type="CDD" id="cd00033">
    <property type="entry name" value="CCP"/>
    <property type="match status" value="2"/>
</dbReference>
<dbReference type="SMART" id="SM00179">
    <property type="entry name" value="EGF_CA"/>
    <property type="match status" value="2"/>
</dbReference>